<dbReference type="HAMAP" id="MF_00528">
    <property type="entry name" value="Maf"/>
    <property type="match status" value="1"/>
</dbReference>
<comment type="catalytic activity">
    <reaction evidence="4">
        <text>UTP + H2O = UMP + diphosphate + H(+)</text>
        <dbReference type="Rhea" id="RHEA:29395"/>
        <dbReference type="ChEBI" id="CHEBI:15377"/>
        <dbReference type="ChEBI" id="CHEBI:15378"/>
        <dbReference type="ChEBI" id="CHEBI:33019"/>
        <dbReference type="ChEBI" id="CHEBI:46398"/>
        <dbReference type="ChEBI" id="CHEBI:57865"/>
        <dbReference type="EC" id="3.6.1.9"/>
    </reaction>
</comment>
<feature type="site" description="Important for substrate specificity" evidence="4">
    <location>
        <position position="86"/>
    </location>
</feature>
<evidence type="ECO:0000256" key="3">
    <source>
        <dbReference type="ARBA" id="ARBA00023080"/>
    </source>
</evidence>
<dbReference type="Pfam" id="PF02545">
    <property type="entry name" value="Maf"/>
    <property type="match status" value="1"/>
</dbReference>
<accession>A0A4Y8WNL6</accession>
<dbReference type="STRING" id="1122973.GCA_000379925_01712"/>
<dbReference type="PANTHER" id="PTHR43213">
    <property type="entry name" value="BIFUNCTIONAL DTTP/UTP PYROPHOSPHATASE/METHYLTRANSFERASE PROTEIN-RELATED"/>
    <property type="match status" value="1"/>
</dbReference>
<dbReference type="Proteomes" id="UP000297225">
    <property type="component" value="Unassembled WGS sequence"/>
</dbReference>
<dbReference type="EC" id="3.6.1.9" evidence="4"/>
<sequence length="204" mass="22927">MEKIDSQHPLVQLLGDRHVVLGSQSPRRVELLTQLGIPYECRPGGATEEYDAATKAEEVPLLLARRKAEYLRPTLASNEVLITADTIVILDHKVLGKPKDKEEAQRYLDQLSGQWHRVITGFCIMTHDKLSQESVASDIRFANLHPDEIAYYVSQYEVLDKAGAYGIQDWIGLIGVTEIRGSYHNVMGLPTAVLYSRLKELLSE</sequence>
<keyword evidence="3 4" id="KW-0546">Nucleotide metabolism</keyword>
<dbReference type="CDD" id="cd00555">
    <property type="entry name" value="Maf"/>
    <property type="match status" value="1"/>
</dbReference>
<comment type="similarity">
    <text evidence="4">Belongs to the Maf family. YhdE subfamily.</text>
</comment>
<comment type="cofactor">
    <cofactor evidence="1 4">
        <name>a divalent metal cation</name>
        <dbReference type="ChEBI" id="CHEBI:60240"/>
    </cofactor>
</comment>
<protein>
    <recommendedName>
        <fullName evidence="4">dTTP/UTP pyrophosphatase</fullName>
        <shortName evidence="4">dTTPase/UTPase</shortName>
        <ecNumber evidence="4">3.6.1.9</ecNumber>
    </recommendedName>
    <alternativeName>
        <fullName evidence="4">Nucleoside triphosphate pyrophosphatase</fullName>
    </alternativeName>
    <alternativeName>
        <fullName evidence="4">Nucleotide pyrophosphatase</fullName>
        <shortName evidence="4">Nucleotide PPase</shortName>
    </alternativeName>
</protein>
<dbReference type="PIRSF" id="PIRSF006305">
    <property type="entry name" value="Maf"/>
    <property type="match status" value="1"/>
</dbReference>
<dbReference type="Gene3D" id="3.90.950.10">
    <property type="match status" value="1"/>
</dbReference>
<comment type="caution">
    <text evidence="4">Lacks conserved residue(s) required for the propagation of feature annotation.</text>
</comment>
<evidence type="ECO:0000256" key="4">
    <source>
        <dbReference type="HAMAP-Rule" id="MF_00528"/>
    </source>
</evidence>
<dbReference type="GO" id="GO:0009117">
    <property type="term" value="P:nucleotide metabolic process"/>
    <property type="evidence" value="ECO:0007669"/>
    <property type="project" value="UniProtKB-KW"/>
</dbReference>
<keyword evidence="2 4" id="KW-0378">Hydrolase</keyword>
<dbReference type="InterPro" id="IPR029001">
    <property type="entry name" value="ITPase-like_fam"/>
</dbReference>
<evidence type="ECO:0000256" key="2">
    <source>
        <dbReference type="ARBA" id="ARBA00022801"/>
    </source>
</evidence>
<keyword evidence="6" id="KW-1185">Reference proteome</keyword>
<feature type="site" description="Important for substrate specificity" evidence="4">
    <location>
        <position position="168"/>
    </location>
</feature>
<comment type="subcellular location">
    <subcellularLocation>
        <location evidence="4">Cytoplasm</location>
    </subcellularLocation>
</comment>
<comment type="function">
    <text evidence="4">Nucleoside triphosphate pyrophosphatase that hydrolyzes dTTP and UTP. May have a dual role in cell division arrest and in preventing the incorporation of modified nucleotides into cellular nucleic acids.</text>
</comment>
<keyword evidence="4" id="KW-0963">Cytoplasm</keyword>
<comment type="catalytic activity">
    <reaction evidence="4">
        <text>dTTP + H2O = dTMP + diphosphate + H(+)</text>
        <dbReference type="Rhea" id="RHEA:28534"/>
        <dbReference type="ChEBI" id="CHEBI:15377"/>
        <dbReference type="ChEBI" id="CHEBI:15378"/>
        <dbReference type="ChEBI" id="CHEBI:33019"/>
        <dbReference type="ChEBI" id="CHEBI:37568"/>
        <dbReference type="ChEBI" id="CHEBI:63528"/>
        <dbReference type="EC" id="3.6.1.9"/>
    </reaction>
</comment>
<comment type="caution">
    <text evidence="5">The sequence shown here is derived from an EMBL/GenBank/DDBJ whole genome shotgun (WGS) entry which is preliminary data.</text>
</comment>
<evidence type="ECO:0000313" key="6">
    <source>
        <dbReference type="Proteomes" id="UP000297225"/>
    </source>
</evidence>
<dbReference type="OrthoDB" id="9807767at2"/>
<dbReference type="NCBIfam" id="TIGR00172">
    <property type="entry name" value="maf"/>
    <property type="match status" value="1"/>
</dbReference>
<proteinExistence type="inferred from homology"/>
<dbReference type="InterPro" id="IPR003697">
    <property type="entry name" value="Maf-like"/>
</dbReference>
<dbReference type="PANTHER" id="PTHR43213:SF5">
    <property type="entry name" value="BIFUNCTIONAL DTTP_UTP PYROPHOSPHATASE_METHYLTRANSFERASE PROTEIN-RELATED"/>
    <property type="match status" value="1"/>
</dbReference>
<organism evidence="5 6">
    <name type="scientific">Porphyromonas levii</name>
    <dbReference type="NCBI Taxonomy" id="28114"/>
    <lineage>
        <taxon>Bacteria</taxon>
        <taxon>Pseudomonadati</taxon>
        <taxon>Bacteroidota</taxon>
        <taxon>Bacteroidia</taxon>
        <taxon>Bacteroidales</taxon>
        <taxon>Porphyromonadaceae</taxon>
        <taxon>Porphyromonas</taxon>
    </lineage>
</organism>
<evidence type="ECO:0000256" key="1">
    <source>
        <dbReference type="ARBA" id="ARBA00001968"/>
    </source>
</evidence>
<name>A0A4Y8WNL6_9PORP</name>
<dbReference type="GO" id="GO:0036218">
    <property type="term" value="F:dTTP diphosphatase activity"/>
    <property type="evidence" value="ECO:0007669"/>
    <property type="project" value="RHEA"/>
</dbReference>
<dbReference type="AlphaFoldDB" id="A0A4Y8WNL6"/>
<reference evidence="5 6" key="1">
    <citation type="submission" date="2019-03" db="EMBL/GenBank/DDBJ databases">
        <title>Porphyromonas levii Isolated from the Uterus of Dairy Cows.</title>
        <authorList>
            <person name="Francis A.M."/>
        </authorList>
    </citation>
    <scope>NUCLEOTIDE SEQUENCE [LARGE SCALE GENOMIC DNA]</scope>
    <source>
        <strain evidence="5 6">AF5678</strain>
    </source>
</reference>
<dbReference type="RefSeq" id="WP_134849481.1">
    <property type="nucleotide sequence ID" value="NZ_CP197400.1"/>
</dbReference>
<evidence type="ECO:0000313" key="5">
    <source>
        <dbReference type="EMBL" id="TFH94722.1"/>
    </source>
</evidence>
<dbReference type="GO" id="GO:0036221">
    <property type="term" value="F:UTP diphosphatase activity"/>
    <property type="evidence" value="ECO:0007669"/>
    <property type="project" value="RHEA"/>
</dbReference>
<feature type="site" description="Important for substrate specificity" evidence="4">
    <location>
        <position position="27"/>
    </location>
</feature>
<dbReference type="GO" id="GO:0005737">
    <property type="term" value="C:cytoplasm"/>
    <property type="evidence" value="ECO:0007669"/>
    <property type="project" value="UniProtKB-SubCell"/>
</dbReference>
<gene>
    <name evidence="5" type="primary">maf</name>
    <name evidence="5" type="ORF">E4P47_06390</name>
</gene>
<dbReference type="SUPFAM" id="SSF52972">
    <property type="entry name" value="ITPase-like"/>
    <property type="match status" value="1"/>
</dbReference>
<dbReference type="EMBL" id="SPNC01000092">
    <property type="protein sequence ID" value="TFH94722.1"/>
    <property type="molecule type" value="Genomic_DNA"/>
</dbReference>
<feature type="active site" description="Proton acceptor" evidence="4">
    <location>
        <position position="85"/>
    </location>
</feature>